<reference evidence="1" key="1">
    <citation type="journal article" date="2023" name="Nat. Commun.">
        <title>Identification of a novel Human Milk Oligosaccharides utilization cluster in the infant gut commensal Bacteroides dorei.</title>
        <authorList>
            <person name="Kijner S."/>
            <person name="Ennis D."/>
            <person name="Shmorak S."/>
            <person name="Florentin A."/>
            <person name="Yassour M."/>
        </authorList>
    </citation>
    <scope>NUCLEOTIDE SEQUENCE</scope>
    <source>
        <strain evidence="1">2</strain>
    </source>
</reference>
<sequence length="234" mass="26956">MNDGPYDYFTARATFGLSGNQPLISQINLMGKLWGVPLKTTTGMEMMFGIFQHFNYFDSEEVIDGSGRIPYKISEAASVGPGMIYKFPQMNSLVNLEQRVFLSAILLGGSLTDYYNVIDRNYNMGSGYSIKNNTILDFGRYGMFALNMHLYQIFTWKGYEHKDLETIDPLYLNAQGDKGNVMLAVVNPIIELNLSSHFKANMEVSYYYRHTHYSYHEDVRYKTFETRLGLIYQF</sequence>
<protein>
    <recommendedName>
        <fullName evidence="3">DUF3943 domain-containing protein</fullName>
    </recommendedName>
</protein>
<accession>A0AA95HLG0</accession>
<evidence type="ECO:0008006" key="3">
    <source>
        <dbReference type="Google" id="ProtNLM"/>
    </source>
</evidence>
<name>A0AA95HLG0_9BACT</name>
<dbReference type="Proteomes" id="UP001177934">
    <property type="component" value="Chromosome"/>
</dbReference>
<evidence type="ECO:0000313" key="1">
    <source>
        <dbReference type="EMBL" id="WHX09133.1"/>
    </source>
</evidence>
<gene>
    <name evidence="1" type="ORF">QNN11_17375</name>
</gene>
<organism evidence="1 2">
    <name type="scientific">Phocaeicola dorei</name>
    <dbReference type="NCBI Taxonomy" id="357276"/>
    <lineage>
        <taxon>Bacteria</taxon>
        <taxon>Pseudomonadati</taxon>
        <taxon>Bacteroidota</taxon>
        <taxon>Bacteroidia</taxon>
        <taxon>Bacteroidales</taxon>
        <taxon>Bacteroidaceae</taxon>
        <taxon>Phocaeicola</taxon>
    </lineage>
</organism>
<evidence type="ECO:0000313" key="2">
    <source>
        <dbReference type="Proteomes" id="UP001177934"/>
    </source>
</evidence>
<proteinExistence type="predicted"/>
<dbReference type="EMBL" id="CP126056">
    <property type="protein sequence ID" value="WHX09133.1"/>
    <property type="molecule type" value="Genomic_DNA"/>
</dbReference>
<dbReference type="AlphaFoldDB" id="A0AA95HLG0"/>